<dbReference type="Pfam" id="PF09992">
    <property type="entry name" value="NAGPA"/>
    <property type="match status" value="1"/>
</dbReference>
<keyword evidence="3" id="KW-0326">Glycosidase</keyword>
<dbReference type="Proteomes" id="UP000282674">
    <property type="component" value="Unassembled WGS sequence"/>
</dbReference>
<evidence type="ECO:0000256" key="1">
    <source>
        <dbReference type="SAM" id="MobiDB-lite"/>
    </source>
</evidence>
<proteinExistence type="predicted"/>
<feature type="domain" description="Phosphodiester glycosidase" evidence="2">
    <location>
        <begin position="204"/>
        <end position="372"/>
    </location>
</feature>
<organism evidence="3 4">
    <name type="scientific">Actinomadura harenae</name>
    <dbReference type="NCBI Taxonomy" id="2483351"/>
    <lineage>
        <taxon>Bacteria</taxon>
        <taxon>Bacillati</taxon>
        <taxon>Actinomycetota</taxon>
        <taxon>Actinomycetes</taxon>
        <taxon>Streptosporangiales</taxon>
        <taxon>Thermomonosporaceae</taxon>
        <taxon>Actinomadura</taxon>
    </lineage>
</organism>
<sequence length="373" mass="38292">MMLAMALAPAAPPGSDVRIAPGVVLRDLGGGRVTGSLLEVDLSRARIGVLRPPSGAARARVSDMVNGARAVAGINGDFFDISERSHPGVPATFAPDGPEVADGRPVRGAVPDGQRFGPDAVPGTYGSVIGVDRHGVGRVARLTLTGTVRTGNGMIRLRGLNQYALPVGGVGLYTSEWGPSSRARAFCGTDLHRNAPCSPDTAAVLIRDGRVDGTSDPGGRLPSGASLLLGRDGGASELRSLRRGDKVRISSTLTGPVRFRHALGGLPLLRDGAPVPGLDARSRSPRTAVGLAPGGRRMFLVVLDGRRETGSGDTAAGLAALLLRLGARDALLMDGGGSSTMAVRMPGKPAATVRNTPSDGRERPVPNGLAIYK</sequence>
<dbReference type="EMBL" id="RFFG01000043">
    <property type="protein sequence ID" value="RMI41426.1"/>
    <property type="molecule type" value="Genomic_DNA"/>
</dbReference>
<evidence type="ECO:0000259" key="2">
    <source>
        <dbReference type="Pfam" id="PF09992"/>
    </source>
</evidence>
<reference evidence="3 4" key="1">
    <citation type="submission" date="2018-10" db="EMBL/GenBank/DDBJ databases">
        <title>Isolation from soil.</title>
        <authorList>
            <person name="Hu J."/>
        </authorList>
    </citation>
    <scope>NUCLEOTIDE SEQUENCE [LARGE SCALE GENOMIC DNA]</scope>
    <source>
        <strain evidence="3 4">NEAU-Ht49</strain>
    </source>
</reference>
<dbReference type="InterPro" id="IPR018711">
    <property type="entry name" value="NAGPA"/>
</dbReference>
<protein>
    <submittedName>
        <fullName evidence="3">Phosphodiester glycosidase family protein</fullName>
    </submittedName>
</protein>
<evidence type="ECO:0000313" key="3">
    <source>
        <dbReference type="EMBL" id="RMI41426.1"/>
    </source>
</evidence>
<name>A0A3M2LWD0_9ACTN</name>
<accession>A0A3M2LWD0</accession>
<keyword evidence="4" id="KW-1185">Reference proteome</keyword>
<keyword evidence="3" id="KW-0378">Hydrolase</keyword>
<gene>
    <name evidence="3" type="ORF">EBO15_23245</name>
</gene>
<dbReference type="OrthoDB" id="9809781at2"/>
<dbReference type="PANTHER" id="PTHR40446">
    <property type="entry name" value="N-ACETYLGLUCOSAMINE-1-PHOSPHODIESTER ALPHA-N-ACETYLGLUCOSAMINIDASE"/>
    <property type="match status" value="1"/>
</dbReference>
<evidence type="ECO:0000313" key="4">
    <source>
        <dbReference type="Proteomes" id="UP000282674"/>
    </source>
</evidence>
<feature type="region of interest" description="Disordered" evidence="1">
    <location>
        <begin position="347"/>
        <end position="373"/>
    </location>
</feature>
<comment type="caution">
    <text evidence="3">The sequence shown here is derived from an EMBL/GenBank/DDBJ whole genome shotgun (WGS) entry which is preliminary data.</text>
</comment>
<dbReference type="GO" id="GO:0016798">
    <property type="term" value="F:hydrolase activity, acting on glycosyl bonds"/>
    <property type="evidence" value="ECO:0007669"/>
    <property type="project" value="UniProtKB-KW"/>
</dbReference>
<dbReference type="PANTHER" id="PTHR40446:SF2">
    <property type="entry name" value="N-ACETYLGLUCOSAMINE-1-PHOSPHODIESTER ALPHA-N-ACETYLGLUCOSAMINIDASE"/>
    <property type="match status" value="1"/>
</dbReference>
<dbReference type="AlphaFoldDB" id="A0A3M2LWD0"/>